<reference evidence="1" key="2">
    <citation type="submission" date="2020-09" db="EMBL/GenBank/DDBJ databases">
        <authorList>
            <person name="Sun Q."/>
            <person name="Zhou Y."/>
        </authorList>
    </citation>
    <scope>NUCLEOTIDE SEQUENCE</scope>
    <source>
        <strain evidence="1">CGMCC 4.7110</strain>
    </source>
</reference>
<sequence length="256" mass="28136">MLPVPCPAHTSDPEAFVDQEAVPKHLTRDQFLAWCSRASRDHQVVFDHIDRYGVTSAQHLLIKDFVAKVAVGEGGCCHGVPMNTTPDGRPIPPAHADERAMLEAWLDFHRATLALKCSGLKDDQLRLAAVSPSSMTLLGLVQHVAEVERNWFQRVFAGQDVPPVFGESNVDGYALRPDRGLDEATAAWQSEVARGRELIADASLDDSGRLSEQEAGFLGDQGVSLRWIMLHMVEEYARHNGHADLIREQIDGVTGA</sequence>
<accession>A0A917XG38</accession>
<reference evidence="1" key="1">
    <citation type="journal article" date="2014" name="Int. J. Syst. Evol. Microbiol.">
        <title>Complete genome sequence of Corynebacterium casei LMG S-19264T (=DSM 44701T), isolated from a smear-ripened cheese.</title>
        <authorList>
            <consortium name="US DOE Joint Genome Institute (JGI-PGF)"/>
            <person name="Walter F."/>
            <person name="Albersmeier A."/>
            <person name="Kalinowski J."/>
            <person name="Ruckert C."/>
        </authorList>
    </citation>
    <scope>NUCLEOTIDE SEQUENCE</scope>
    <source>
        <strain evidence="1">CGMCC 4.7110</strain>
    </source>
</reference>
<dbReference type="InterPro" id="IPR034660">
    <property type="entry name" value="DinB/YfiT-like"/>
</dbReference>
<dbReference type="InterPro" id="IPR007061">
    <property type="entry name" value="MST-like"/>
</dbReference>
<gene>
    <name evidence="1" type="ORF">GCM10011578_053920</name>
</gene>
<evidence type="ECO:0000313" key="1">
    <source>
        <dbReference type="EMBL" id="GGN22262.1"/>
    </source>
</evidence>
<protein>
    <recommendedName>
        <fullName evidence="3">DinB family protein</fullName>
    </recommendedName>
</protein>
<dbReference type="Proteomes" id="UP000653411">
    <property type="component" value="Unassembled WGS sequence"/>
</dbReference>
<dbReference type="Pfam" id="PF04978">
    <property type="entry name" value="MST"/>
    <property type="match status" value="1"/>
</dbReference>
<dbReference type="Gene3D" id="1.20.120.450">
    <property type="entry name" value="dinb family like domain"/>
    <property type="match status" value="1"/>
</dbReference>
<proteinExistence type="predicted"/>
<dbReference type="EMBL" id="BMML01000012">
    <property type="protein sequence ID" value="GGN22262.1"/>
    <property type="molecule type" value="Genomic_DNA"/>
</dbReference>
<name>A0A917XG38_9ACTN</name>
<keyword evidence="2" id="KW-1185">Reference proteome</keyword>
<dbReference type="SUPFAM" id="SSF109854">
    <property type="entry name" value="DinB/YfiT-like putative metalloenzymes"/>
    <property type="match status" value="1"/>
</dbReference>
<evidence type="ECO:0000313" key="2">
    <source>
        <dbReference type="Proteomes" id="UP000653411"/>
    </source>
</evidence>
<organism evidence="1 2">
    <name type="scientific">Streptomyces fuscichromogenes</name>
    <dbReference type="NCBI Taxonomy" id="1324013"/>
    <lineage>
        <taxon>Bacteria</taxon>
        <taxon>Bacillati</taxon>
        <taxon>Actinomycetota</taxon>
        <taxon>Actinomycetes</taxon>
        <taxon>Kitasatosporales</taxon>
        <taxon>Streptomycetaceae</taxon>
        <taxon>Streptomyces</taxon>
    </lineage>
</organism>
<evidence type="ECO:0008006" key="3">
    <source>
        <dbReference type="Google" id="ProtNLM"/>
    </source>
</evidence>
<dbReference type="AlphaFoldDB" id="A0A917XG38"/>
<comment type="caution">
    <text evidence="1">The sequence shown here is derived from an EMBL/GenBank/DDBJ whole genome shotgun (WGS) entry which is preliminary data.</text>
</comment>